<dbReference type="InterPro" id="IPR029060">
    <property type="entry name" value="PIN-like_dom_sf"/>
</dbReference>
<proteinExistence type="predicted"/>
<evidence type="ECO:0000256" key="2">
    <source>
        <dbReference type="ARBA" id="ARBA00022723"/>
    </source>
</evidence>
<organism evidence="6 7">
    <name type="scientific">Mobiluncus porci</name>
    <dbReference type="NCBI Taxonomy" id="2652278"/>
    <lineage>
        <taxon>Bacteria</taxon>
        <taxon>Bacillati</taxon>
        <taxon>Actinomycetota</taxon>
        <taxon>Actinomycetes</taxon>
        <taxon>Actinomycetales</taxon>
        <taxon>Actinomycetaceae</taxon>
        <taxon>Mobiluncus</taxon>
    </lineage>
</organism>
<dbReference type="GO" id="GO:0046872">
    <property type="term" value="F:metal ion binding"/>
    <property type="evidence" value="ECO:0007669"/>
    <property type="project" value="UniProtKB-KW"/>
</dbReference>
<reference evidence="6 7" key="1">
    <citation type="submission" date="2019-08" db="EMBL/GenBank/DDBJ databases">
        <title>In-depth cultivation of the pig gut microbiome towards novel bacterial diversity and tailored functional studies.</title>
        <authorList>
            <person name="Wylensek D."/>
            <person name="Hitch T.C.A."/>
            <person name="Clavel T."/>
        </authorList>
    </citation>
    <scope>NUCLEOTIDE SEQUENCE [LARGE SCALE GENOMIC DNA]</scope>
    <source>
        <strain evidence="6 7">RF-GAM-744-WT-7</strain>
    </source>
</reference>
<dbReference type="RefSeq" id="WP_154545087.1">
    <property type="nucleotide sequence ID" value="NZ_VUMY01000011.1"/>
</dbReference>
<dbReference type="SUPFAM" id="SSF88723">
    <property type="entry name" value="PIN domain-like"/>
    <property type="match status" value="1"/>
</dbReference>
<protein>
    <submittedName>
        <fullName evidence="6">Type II toxin-antitoxin system VapC family toxin</fullName>
    </submittedName>
</protein>
<evidence type="ECO:0000313" key="6">
    <source>
        <dbReference type="EMBL" id="MST49933.1"/>
    </source>
</evidence>
<dbReference type="GO" id="GO:0016787">
    <property type="term" value="F:hydrolase activity"/>
    <property type="evidence" value="ECO:0007669"/>
    <property type="project" value="UniProtKB-KW"/>
</dbReference>
<dbReference type="Gene3D" id="3.40.50.1010">
    <property type="entry name" value="5'-nuclease"/>
    <property type="match status" value="1"/>
</dbReference>
<dbReference type="GO" id="GO:0004518">
    <property type="term" value="F:nuclease activity"/>
    <property type="evidence" value="ECO:0007669"/>
    <property type="project" value="UniProtKB-KW"/>
</dbReference>
<keyword evidence="4" id="KW-0460">Magnesium</keyword>
<dbReference type="PANTHER" id="PTHR35901">
    <property type="entry name" value="RIBONUCLEASE VAPC3"/>
    <property type="match status" value="1"/>
</dbReference>
<comment type="caution">
    <text evidence="6">The sequence shown here is derived from an EMBL/GenBank/DDBJ whole genome shotgun (WGS) entry which is preliminary data.</text>
</comment>
<evidence type="ECO:0000256" key="3">
    <source>
        <dbReference type="ARBA" id="ARBA00022801"/>
    </source>
</evidence>
<dbReference type="Proteomes" id="UP000442535">
    <property type="component" value="Unassembled WGS sequence"/>
</dbReference>
<dbReference type="EMBL" id="VUMY01000011">
    <property type="protein sequence ID" value="MST49933.1"/>
    <property type="molecule type" value="Genomic_DNA"/>
</dbReference>
<evidence type="ECO:0000256" key="4">
    <source>
        <dbReference type="ARBA" id="ARBA00022842"/>
    </source>
</evidence>
<evidence type="ECO:0000313" key="7">
    <source>
        <dbReference type="Proteomes" id="UP000442535"/>
    </source>
</evidence>
<name>A0A7K0K381_9ACTO</name>
<keyword evidence="2" id="KW-0479">Metal-binding</keyword>
<evidence type="ECO:0000256" key="1">
    <source>
        <dbReference type="ARBA" id="ARBA00022722"/>
    </source>
</evidence>
<dbReference type="AlphaFoldDB" id="A0A7K0K381"/>
<evidence type="ECO:0000259" key="5">
    <source>
        <dbReference type="Pfam" id="PF01850"/>
    </source>
</evidence>
<feature type="domain" description="PIN" evidence="5">
    <location>
        <begin position="14"/>
        <end position="127"/>
    </location>
</feature>
<dbReference type="InterPro" id="IPR044153">
    <property type="entry name" value="PIN_Pae0151-like"/>
</dbReference>
<gene>
    <name evidence="6" type="ORF">FYJ63_06745</name>
</gene>
<dbReference type="CDD" id="cd09873">
    <property type="entry name" value="PIN_Pae0151-like"/>
    <property type="match status" value="1"/>
</dbReference>
<dbReference type="PANTHER" id="PTHR35901:SF1">
    <property type="entry name" value="EXONUCLEASE VAPC9"/>
    <property type="match status" value="1"/>
</dbReference>
<dbReference type="InterPro" id="IPR051619">
    <property type="entry name" value="TypeII_TA_RNase_PINc/VapC"/>
</dbReference>
<accession>A0A7K0K381</accession>
<dbReference type="InterPro" id="IPR002716">
    <property type="entry name" value="PIN_dom"/>
</dbReference>
<keyword evidence="7" id="KW-1185">Reference proteome</keyword>
<keyword evidence="1" id="KW-0540">Nuclease</keyword>
<dbReference type="Pfam" id="PF01850">
    <property type="entry name" value="PIN"/>
    <property type="match status" value="1"/>
</dbReference>
<sequence>MPENLLPNPKGPIYVIDNSFLVDYLVNENRPELPPEPGTWIAPDLLQLEFISALRSLILSGAMTEEESLNLLDDFFGISLFLFPTTKEQLLRCLTLSHRFTVYDAAYVVLAREMNATLVTHDLRLAREAEKLVEVFTGE</sequence>
<keyword evidence="3" id="KW-0378">Hydrolase</keyword>